<organism evidence="2 3">
    <name type="scientific">Vibrio nigripulchritudo SOn1</name>
    <dbReference type="NCBI Taxonomy" id="1238450"/>
    <lineage>
        <taxon>Bacteria</taxon>
        <taxon>Pseudomonadati</taxon>
        <taxon>Pseudomonadota</taxon>
        <taxon>Gammaproteobacteria</taxon>
        <taxon>Vibrionales</taxon>
        <taxon>Vibrionaceae</taxon>
        <taxon>Vibrio</taxon>
    </lineage>
</organism>
<evidence type="ECO:0000313" key="2">
    <source>
        <dbReference type="EMBL" id="CCO47680.1"/>
    </source>
</evidence>
<dbReference type="InterPro" id="IPR001633">
    <property type="entry name" value="EAL_dom"/>
</dbReference>
<dbReference type="Pfam" id="PF00563">
    <property type="entry name" value="EAL"/>
    <property type="match status" value="1"/>
</dbReference>
<evidence type="ECO:0000313" key="3">
    <source>
        <dbReference type="Proteomes" id="UP000018211"/>
    </source>
</evidence>
<dbReference type="SMART" id="SM01204">
    <property type="entry name" value="FIST_C"/>
    <property type="match status" value="1"/>
</dbReference>
<evidence type="ECO:0000259" key="1">
    <source>
        <dbReference type="PROSITE" id="PS50883"/>
    </source>
</evidence>
<protein>
    <submittedName>
        <fullName evidence="2">GGDEF family protein</fullName>
    </submittedName>
</protein>
<dbReference type="InterPro" id="IPR013702">
    <property type="entry name" value="FIST_domain_N"/>
</dbReference>
<dbReference type="EMBL" id="CAOF01000124">
    <property type="protein sequence ID" value="CCO47680.1"/>
    <property type="molecule type" value="Genomic_DNA"/>
</dbReference>
<dbReference type="PANTHER" id="PTHR33121">
    <property type="entry name" value="CYCLIC DI-GMP PHOSPHODIESTERASE PDEF"/>
    <property type="match status" value="1"/>
</dbReference>
<dbReference type="PANTHER" id="PTHR33121:SF79">
    <property type="entry name" value="CYCLIC DI-GMP PHOSPHODIESTERASE PDED-RELATED"/>
    <property type="match status" value="1"/>
</dbReference>
<gene>
    <name evidence="2" type="ORF">VIBNISOn1_330022</name>
</gene>
<dbReference type="AlphaFoldDB" id="A0AAV2VSW9"/>
<dbReference type="SMART" id="SM00267">
    <property type="entry name" value="GGDEF"/>
    <property type="match status" value="1"/>
</dbReference>
<dbReference type="SUPFAM" id="SSF55073">
    <property type="entry name" value="Nucleotide cyclase"/>
    <property type="match status" value="1"/>
</dbReference>
<dbReference type="Pfam" id="PF00990">
    <property type="entry name" value="GGDEF"/>
    <property type="match status" value="1"/>
</dbReference>
<dbReference type="InterPro" id="IPR050706">
    <property type="entry name" value="Cyclic-di-GMP_PDE-like"/>
</dbReference>
<dbReference type="InterPro" id="IPR000160">
    <property type="entry name" value="GGDEF_dom"/>
</dbReference>
<proteinExistence type="predicted"/>
<accession>A0AAV2VSW9</accession>
<dbReference type="Gene3D" id="3.20.20.450">
    <property type="entry name" value="EAL domain"/>
    <property type="match status" value="1"/>
</dbReference>
<dbReference type="InterPro" id="IPR035919">
    <property type="entry name" value="EAL_sf"/>
</dbReference>
<feature type="domain" description="EAL" evidence="1">
    <location>
        <begin position="600"/>
        <end position="843"/>
    </location>
</feature>
<dbReference type="InterPro" id="IPR029787">
    <property type="entry name" value="Nucleotide_cyclase"/>
</dbReference>
<comment type="caution">
    <text evidence="2">The sequence shown here is derived from an EMBL/GenBank/DDBJ whole genome shotgun (WGS) entry which is preliminary data.</text>
</comment>
<dbReference type="SMART" id="SM00897">
    <property type="entry name" value="FIST"/>
    <property type="match status" value="1"/>
</dbReference>
<dbReference type="CDD" id="cd01948">
    <property type="entry name" value="EAL"/>
    <property type="match status" value="1"/>
</dbReference>
<name>A0AAV2VSW9_9VIBR</name>
<reference evidence="2 3" key="1">
    <citation type="journal article" date="2013" name="ISME J.">
        <title>Comparative genomics of pathogenic lineages of Vibrio nigripulchritudo identifies virulence-associated traits.</title>
        <authorList>
            <person name="Goudenege D."/>
            <person name="Labreuche Y."/>
            <person name="Krin E."/>
            <person name="Ansquer D."/>
            <person name="Mangenot S."/>
            <person name="Calteau A."/>
            <person name="Medigue C."/>
            <person name="Mazel D."/>
            <person name="Polz M.F."/>
            <person name="Le Roux F."/>
        </authorList>
    </citation>
    <scope>NUCLEOTIDE SEQUENCE [LARGE SCALE GENOMIC DNA]</scope>
    <source>
        <strain evidence="2 3">SOn1</strain>
    </source>
</reference>
<sequence>MQCHSILVQDLSQLQAEVLQFSSNQSAQHLIQVFSTQSSDLVVEYSRLLQQRFPNATILGQSTSHCIKDGDIVNLGTLVVVTELDETRLSACVIPYTGDQSRDGEALIEQLQITEETKAVICFAEQVDDKETLLFGSKDYQVFEAFNELPFELPVAGGLSQPNLFGCWVLCGEEIFHHACVAVALHNHDLNVWRGCFAEWNPIGRTFRITEAKDGVLYKLDGVPVQQVYNRYLADGNPVPFEQLYDFPLMKGEANGQKVYVPVRQLEDGGIEFDTHWQEGDEVRFCYNHPSLTEEQVRIGAKNLRRHQPESVFIYNCSSRLDFIDDVNETRPFASAGSVNGTYCLGELYRDVNQQTIMHHSLTYLAMREHEVITNEVCEERATYQHHVSPLFSLIRNAVADVDDMQTNMEQKLLEQARRLTESYRRDRRTGLPNRSVLKERLASIRISEHLLTVKLTNFSQVNEKYGYQVGDQLLKDLSQYFKEQLWQRFGGSAELYSIGVGEWAAVFPSHHTGLYIRHLFTELVDAIEHVNFEPFGLPELDCLSVSICGGLVSRRDFPDTSVEELLIKSIEARKHGMKNNRHMCNAKLLEKEEENRQEQLSWLASVSRAVLDHKVIAYAQPIFAAHSHAKVSQECLVRIKDGNQVIPPGKFLPIIEGTHIYTRLSRQMINHVFETMSHSDESFSINLSPQDLMSDKTLYLLESALQKMVRPERVGIEVLETEQIKDYTRMREVCNHFKGLGAKIVVDDFGSGYSNIDEIIKLEPDTIKLDGSIIRNIDKDRRQRQIAMQLVRLCHVFEARTVAEFVHNEQVCRVAEDLGVDYLQGFYLAEPSPLLAKEPLAY</sequence>
<dbReference type="InterPro" id="IPR019494">
    <property type="entry name" value="FIST_C"/>
</dbReference>
<dbReference type="SMART" id="SM00052">
    <property type="entry name" value="EAL"/>
    <property type="match status" value="1"/>
</dbReference>
<dbReference type="SUPFAM" id="SSF141868">
    <property type="entry name" value="EAL domain-like"/>
    <property type="match status" value="1"/>
</dbReference>
<dbReference type="Gene3D" id="3.30.70.270">
    <property type="match status" value="1"/>
</dbReference>
<dbReference type="Proteomes" id="UP000018211">
    <property type="component" value="Unassembled WGS sequence"/>
</dbReference>
<dbReference type="Pfam" id="PF10442">
    <property type="entry name" value="FIST_C"/>
    <property type="match status" value="1"/>
</dbReference>
<dbReference type="GO" id="GO:0071111">
    <property type="term" value="F:cyclic-guanylate-specific phosphodiesterase activity"/>
    <property type="evidence" value="ECO:0007669"/>
    <property type="project" value="InterPro"/>
</dbReference>
<dbReference type="RefSeq" id="WP_022612401.1">
    <property type="nucleotide sequence ID" value="NZ_LK391965.1"/>
</dbReference>
<dbReference type="InterPro" id="IPR043128">
    <property type="entry name" value="Rev_trsase/Diguanyl_cyclase"/>
</dbReference>
<dbReference type="PROSITE" id="PS50883">
    <property type="entry name" value="EAL"/>
    <property type="match status" value="1"/>
</dbReference>
<dbReference type="Pfam" id="PF08495">
    <property type="entry name" value="FIST"/>
    <property type="match status" value="1"/>
</dbReference>